<proteinExistence type="predicted"/>
<dbReference type="RefSeq" id="WP_309724924.1">
    <property type="nucleotide sequence ID" value="NZ_JARWAM010000020.1"/>
</dbReference>
<feature type="domain" description="Schlafen AlbA-2" evidence="1">
    <location>
        <begin position="14"/>
        <end position="129"/>
    </location>
</feature>
<evidence type="ECO:0000313" key="2">
    <source>
        <dbReference type="EMBL" id="MDR5907510.1"/>
    </source>
</evidence>
<sequence length="342" mass="38999">MLKTELLEIIANSENSGVEFKRDDIRPEQLAKEVVAMANLNGGMVILGVEDDGTISGIQRPNLEEWVMDSVFGAKIHPLILPFYEEVKIDDERRVAIVSFTQGITKPYVLRHQGREEIYIRVGSTSRLATREQQARLFASGGILHPEMLPVTGTNFQSLDLDRLDDYLRNVIEDPDVPEDKADWVDRLLGLGFMVEGIGDQVVCTIAGLVLFGVSPRRYLRQSGLRVLAFDGEDKTYRAELDSVLEAPMVGLWRRDEQGSRRLAENDYGLIERFIDTIEPFISEEDTDIDSGFRRERRWHYPREAIRELLINALAHRDWTRSVDIEVACYSDRLEVISPAYS</sequence>
<accession>A0ABU1HJ46</accession>
<dbReference type="Pfam" id="PF04326">
    <property type="entry name" value="SLFN_AlbA_2"/>
    <property type="match status" value="1"/>
</dbReference>
<dbReference type="EMBL" id="JARWAM010000020">
    <property type="protein sequence ID" value="MDR5907510.1"/>
    <property type="molecule type" value="Genomic_DNA"/>
</dbReference>
<evidence type="ECO:0000259" key="1">
    <source>
        <dbReference type="Pfam" id="PF04326"/>
    </source>
</evidence>
<gene>
    <name evidence="2" type="ORF">QC821_19720</name>
</gene>
<name>A0ABU1HJ46_9GAMM</name>
<dbReference type="PANTHER" id="PTHR30595:SF6">
    <property type="entry name" value="SCHLAFEN ALBA-2 DOMAIN-CONTAINING PROTEIN"/>
    <property type="match status" value="1"/>
</dbReference>
<dbReference type="Gene3D" id="3.30.565.60">
    <property type="match status" value="1"/>
</dbReference>
<dbReference type="InterPro" id="IPR038461">
    <property type="entry name" value="Schlafen_AlbA_2_dom_sf"/>
</dbReference>
<dbReference type="InterPro" id="IPR007421">
    <property type="entry name" value="Schlafen_AlbA_2_dom"/>
</dbReference>
<dbReference type="PANTHER" id="PTHR30595">
    <property type="entry name" value="GLPR-RELATED TRANSCRIPTIONAL REPRESSOR"/>
    <property type="match status" value="1"/>
</dbReference>
<comment type="caution">
    <text evidence="2">The sequence shown here is derived from an EMBL/GenBank/DDBJ whole genome shotgun (WGS) entry which is preliminary data.</text>
</comment>
<reference evidence="2 3" key="1">
    <citation type="submission" date="2023-04" db="EMBL/GenBank/DDBJ databases">
        <title>A long-awaited taxogenomic arrangement of the family Halomonadaceae.</title>
        <authorList>
            <person name="De La Haba R."/>
            <person name="Chuvochina M."/>
            <person name="Wittouck S."/>
            <person name="Arahal D.R."/>
            <person name="Sanchez-Porro C."/>
            <person name="Hugenholtz P."/>
            <person name="Ventosa A."/>
        </authorList>
    </citation>
    <scope>NUCLEOTIDE SEQUENCE [LARGE SCALE GENOMIC DNA]</scope>
    <source>
        <strain evidence="2 3">DSM 26770</strain>
    </source>
</reference>
<evidence type="ECO:0000313" key="3">
    <source>
        <dbReference type="Proteomes" id="UP001251374"/>
    </source>
</evidence>
<dbReference type="Gene3D" id="3.30.950.30">
    <property type="entry name" value="Schlafen, AAA domain"/>
    <property type="match status" value="1"/>
</dbReference>
<protein>
    <submittedName>
        <fullName evidence="2">DNA binding domain-containing protein</fullName>
    </submittedName>
</protein>
<keyword evidence="3" id="KW-1185">Reference proteome</keyword>
<organism evidence="2 3">
    <name type="scientific">Franzmannia qiaohouensis</name>
    <dbReference type="NCBI Taxonomy" id="1329370"/>
    <lineage>
        <taxon>Bacteria</taxon>
        <taxon>Pseudomonadati</taxon>
        <taxon>Pseudomonadota</taxon>
        <taxon>Gammaproteobacteria</taxon>
        <taxon>Oceanospirillales</taxon>
        <taxon>Halomonadaceae</taxon>
        <taxon>Franzmannia</taxon>
    </lineage>
</organism>
<dbReference type="Proteomes" id="UP001251374">
    <property type="component" value="Unassembled WGS sequence"/>
</dbReference>
<dbReference type="InterPro" id="IPR038475">
    <property type="entry name" value="RecG_C_sf"/>
</dbReference>